<protein>
    <submittedName>
        <fullName evidence="1">2Fe-2S ferredoxin-like protein</fullName>
    </submittedName>
</protein>
<organism evidence="1 2">
    <name type="scientific">Dioscorea alata</name>
    <name type="common">Purple yam</name>
    <dbReference type="NCBI Taxonomy" id="55571"/>
    <lineage>
        <taxon>Eukaryota</taxon>
        <taxon>Viridiplantae</taxon>
        <taxon>Streptophyta</taxon>
        <taxon>Embryophyta</taxon>
        <taxon>Tracheophyta</taxon>
        <taxon>Spermatophyta</taxon>
        <taxon>Magnoliopsida</taxon>
        <taxon>Liliopsida</taxon>
        <taxon>Dioscoreales</taxon>
        <taxon>Dioscoreaceae</taxon>
        <taxon>Dioscorea</taxon>
    </lineage>
</organism>
<reference evidence="2" key="1">
    <citation type="journal article" date="2022" name="Nat. Commun.">
        <title>Chromosome evolution and the genetic basis of agronomically important traits in greater yam.</title>
        <authorList>
            <person name="Bredeson J.V."/>
            <person name="Lyons J.B."/>
            <person name="Oniyinde I.O."/>
            <person name="Okereke N.R."/>
            <person name="Kolade O."/>
            <person name="Nnabue I."/>
            <person name="Nwadili C.O."/>
            <person name="Hribova E."/>
            <person name="Parker M."/>
            <person name="Nwogha J."/>
            <person name="Shu S."/>
            <person name="Carlson J."/>
            <person name="Kariba R."/>
            <person name="Muthemba S."/>
            <person name="Knop K."/>
            <person name="Barton G.J."/>
            <person name="Sherwood A.V."/>
            <person name="Lopez-Montes A."/>
            <person name="Asiedu R."/>
            <person name="Jamnadass R."/>
            <person name="Muchugi A."/>
            <person name="Goodstein D."/>
            <person name="Egesi C.N."/>
            <person name="Featherston J."/>
            <person name="Asfaw A."/>
            <person name="Simpson G.G."/>
            <person name="Dolezel J."/>
            <person name="Hendre P.S."/>
            <person name="Van Deynze A."/>
            <person name="Kumar P.L."/>
            <person name="Obidiegwu J.E."/>
            <person name="Bhattacharjee R."/>
            <person name="Rokhsar D.S."/>
        </authorList>
    </citation>
    <scope>NUCLEOTIDE SEQUENCE [LARGE SCALE GENOMIC DNA]</scope>
    <source>
        <strain evidence="2">cv. TDa95/00328</strain>
    </source>
</reference>
<keyword evidence="2" id="KW-1185">Reference proteome</keyword>
<name>A0ACB7UWZ2_DIOAL</name>
<proteinExistence type="predicted"/>
<dbReference type="EMBL" id="CM037023">
    <property type="protein sequence ID" value="KAH7665344.1"/>
    <property type="molecule type" value="Genomic_DNA"/>
</dbReference>
<evidence type="ECO:0000313" key="2">
    <source>
        <dbReference type="Proteomes" id="UP000827976"/>
    </source>
</evidence>
<gene>
    <name evidence="1" type="ORF">IHE45_13G028100</name>
</gene>
<sequence>MAALSRTHSFTFISFSSTSAKVSDCIVKLLTIDSTGACSEIISLTDQMLLKALANAGLIKPLSRWLEEIDACSAECEVHIIQELFNKLPPPSYDEKYVLKKNFRNRVLNKQARLGCQVVHFTFKVWSSPSLSRSHGICHRFGPIEF</sequence>
<dbReference type="Proteomes" id="UP000827976">
    <property type="component" value="Chromosome 13"/>
</dbReference>
<comment type="caution">
    <text evidence="1">The sequence shown here is derived from an EMBL/GenBank/DDBJ whole genome shotgun (WGS) entry which is preliminary data.</text>
</comment>
<accession>A0ACB7UWZ2</accession>
<evidence type="ECO:0000313" key="1">
    <source>
        <dbReference type="EMBL" id="KAH7665344.1"/>
    </source>
</evidence>